<dbReference type="CDD" id="cd14867">
    <property type="entry name" value="uS7_Eukaryote"/>
    <property type="match status" value="1"/>
</dbReference>
<evidence type="ECO:0000313" key="8">
    <source>
        <dbReference type="Proteomes" id="UP000294299"/>
    </source>
</evidence>
<feature type="domain" description="Small ribosomal subunit protein uS7" evidence="6">
    <location>
        <begin position="53"/>
        <end position="202"/>
    </location>
</feature>
<dbReference type="RefSeq" id="WP_134485090.1">
    <property type="nucleotide sequence ID" value="NZ_LR216287.1"/>
</dbReference>
<dbReference type="KEGG" id="nfn:NFRAN_2740"/>
<dbReference type="GeneID" id="39421883"/>
<comment type="subunit">
    <text evidence="2">Part of the 30S ribosomal subunit.</text>
</comment>
<sequence length="202" mass="23035">MSGKEQTNMLLFNKWDTTNIEIKDEGLKNVIHLYPSMTFPITFGRHEHQRLKKAEVNIVERLVNKLMHFGKRYAKNTGRMGGKKARVMNVVKTALEIISLETGRNPVELLIRAIENASPNEDTTRIVYGGVVYHVSVDVSPLRRVDLALRFIAEGVRESTYSSPQTMEEVLAKEIILASENDMNSYAIKKKNEQERIAMSSR</sequence>
<evidence type="ECO:0000313" key="7">
    <source>
        <dbReference type="EMBL" id="VFJ15063.1"/>
    </source>
</evidence>
<dbReference type="Proteomes" id="UP000294299">
    <property type="component" value="Chromosome NFRAN"/>
</dbReference>
<keyword evidence="4" id="KW-0687">Ribonucleoprotein</keyword>
<evidence type="ECO:0000256" key="4">
    <source>
        <dbReference type="ARBA" id="ARBA00023274"/>
    </source>
</evidence>
<dbReference type="AlphaFoldDB" id="A0A484IBB8"/>
<keyword evidence="3 7" id="KW-0689">Ribosomal protein</keyword>
<dbReference type="SUPFAM" id="SSF47973">
    <property type="entry name" value="Ribosomal protein S7"/>
    <property type="match status" value="1"/>
</dbReference>
<evidence type="ECO:0000259" key="6">
    <source>
        <dbReference type="Pfam" id="PF00177"/>
    </source>
</evidence>
<comment type="similarity">
    <text evidence="1">Belongs to the universal ribosomal protein uS7 family.</text>
</comment>
<dbReference type="InterPro" id="IPR023798">
    <property type="entry name" value="Ribosomal_uS7_dom"/>
</dbReference>
<proteinExistence type="inferred from homology"/>
<dbReference type="Gene3D" id="1.10.455.10">
    <property type="entry name" value="Ribosomal protein S7 domain"/>
    <property type="match status" value="1"/>
</dbReference>
<dbReference type="PANTHER" id="PTHR11205">
    <property type="entry name" value="RIBOSOMAL PROTEIN S7"/>
    <property type="match status" value="1"/>
</dbReference>
<reference evidence="7 8" key="1">
    <citation type="submission" date="2019-02" db="EMBL/GenBank/DDBJ databases">
        <authorList>
            <person name="Lehtovirta-Morley E L."/>
        </authorList>
    </citation>
    <scope>NUCLEOTIDE SEQUENCE [LARGE SCALE GENOMIC DNA]</scope>
    <source>
        <strain evidence="7">NFRAN1</strain>
    </source>
</reference>
<dbReference type="InterPro" id="IPR005716">
    <property type="entry name" value="Ribosomal_uS7_euk/arc"/>
</dbReference>
<keyword evidence="8" id="KW-1185">Reference proteome</keyword>
<dbReference type="EMBL" id="LR216287">
    <property type="protein sequence ID" value="VFJ15063.1"/>
    <property type="molecule type" value="Genomic_DNA"/>
</dbReference>
<dbReference type="GO" id="GO:0003735">
    <property type="term" value="F:structural constituent of ribosome"/>
    <property type="evidence" value="ECO:0007669"/>
    <property type="project" value="UniProtKB-UniRule"/>
</dbReference>
<evidence type="ECO:0000256" key="1">
    <source>
        <dbReference type="ARBA" id="ARBA00007151"/>
    </source>
</evidence>
<dbReference type="OrthoDB" id="45346at2157"/>
<dbReference type="GO" id="GO:0006412">
    <property type="term" value="P:translation"/>
    <property type="evidence" value="ECO:0007669"/>
    <property type="project" value="UniProtKB-UniRule"/>
</dbReference>
<evidence type="ECO:0000256" key="2">
    <source>
        <dbReference type="ARBA" id="ARBA00011458"/>
    </source>
</evidence>
<protein>
    <recommendedName>
        <fullName evidence="5">30S ribosomal protein S7</fullName>
    </recommendedName>
</protein>
<gene>
    <name evidence="7" type="primary">rps</name>
    <name evidence="7" type="ORF">NFRAN_2740</name>
</gene>
<dbReference type="PIRSF" id="PIRSF002122">
    <property type="entry name" value="RPS7p_RPS7a_RPS5e_RPS7o"/>
    <property type="match status" value="1"/>
</dbReference>
<evidence type="ECO:0000256" key="3">
    <source>
        <dbReference type="ARBA" id="ARBA00022980"/>
    </source>
</evidence>
<organism evidence="7 8">
    <name type="scientific">Candidatus Nitrosocosmicus franklandianus</name>
    <dbReference type="NCBI Taxonomy" id="1798806"/>
    <lineage>
        <taxon>Archaea</taxon>
        <taxon>Nitrososphaerota</taxon>
        <taxon>Nitrososphaeria</taxon>
        <taxon>Nitrososphaerales</taxon>
        <taxon>Nitrososphaeraceae</taxon>
        <taxon>Candidatus Nitrosocosmicus</taxon>
    </lineage>
</organism>
<dbReference type="NCBIfam" id="TIGR01028">
    <property type="entry name" value="uS7_euk_arch"/>
    <property type="match status" value="1"/>
</dbReference>
<accession>A0A484IBB8</accession>
<name>A0A484IBB8_9ARCH</name>
<dbReference type="GO" id="GO:0015935">
    <property type="term" value="C:small ribosomal subunit"/>
    <property type="evidence" value="ECO:0007669"/>
    <property type="project" value="UniProtKB-UniRule"/>
</dbReference>
<evidence type="ECO:0000256" key="5">
    <source>
        <dbReference type="NCBIfam" id="TIGR01028"/>
    </source>
</evidence>
<dbReference type="InterPro" id="IPR036823">
    <property type="entry name" value="Ribosomal_uS7_dom_sf"/>
</dbReference>
<dbReference type="NCBIfam" id="NF003106">
    <property type="entry name" value="PRK04027.1"/>
    <property type="match status" value="1"/>
</dbReference>
<dbReference type="Pfam" id="PF00177">
    <property type="entry name" value="Ribosomal_S7"/>
    <property type="match status" value="1"/>
</dbReference>
<dbReference type="InterPro" id="IPR000235">
    <property type="entry name" value="Ribosomal_uS7"/>
</dbReference>